<accession>A0A845R339</accession>
<feature type="domain" description="Dinitrogenase iron-molybdenum cofactor biosynthesis" evidence="1">
    <location>
        <begin position="13"/>
        <end position="102"/>
    </location>
</feature>
<comment type="caution">
    <text evidence="2">The sequence shown here is derived from an EMBL/GenBank/DDBJ whole genome shotgun (WGS) entry which is preliminary data.</text>
</comment>
<reference evidence="2 3" key="1">
    <citation type="submission" date="2018-08" db="EMBL/GenBank/DDBJ databases">
        <title>Murine metabolic-syndrome-specific gut microbial biobank.</title>
        <authorList>
            <person name="Liu C."/>
        </authorList>
    </citation>
    <scope>NUCLEOTIDE SEQUENCE [LARGE SCALE GENOMIC DNA]</scope>
    <source>
        <strain evidence="2 3">583</strain>
    </source>
</reference>
<dbReference type="InterPro" id="IPR036105">
    <property type="entry name" value="DiNase_FeMo-co_biosyn_sf"/>
</dbReference>
<proteinExistence type="predicted"/>
<gene>
    <name evidence="2" type="ORF">D3Z33_14140</name>
</gene>
<dbReference type="PANTHER" id="PTHR42983">
    <property type="entry name" value="DINITROGENASE IRON-MOLYBDENUM COFACTOR PROTEIN-RELATED"/>
    <property type="match status" value="1"/>
</dbReference>
<keyword evidence="3" id="KW-1185">Reference proteome</keyword>
<dbReference type="RefSeq" id="WP_160198460.1">
    <property type="nucleotide sequence ID" value="NZ_QXXA01000017.1"/>
</dbReference>
<evidence type="ECO:0000313" key="2">
    <source>
        <dbReference type="EMBL" id="NBI07998.1"/>
    </source>
</evidence>
<dbReference type="InterPro" id="IPR003731">
    <property type="entry name" value="Di-Nase_FeMo-co_biosynth"/>
</dbReference>
<dbReference type="AlphaFoldDB" id="A0A845R339"/>
<dbReference type="PANTHER" id="PTHR42983:SF1">
    <property type="entry name" value="IRON-MOLYBDENUM PROTEIN"/>
    <property type="match status" value="1"/>
</dbReference>
<dbReference type="OrthoDB" id="9807451at2"/>
<dbReference type="InterPro" id="IPR033913">
    <property type="entry name" value="MTH1175_dom"/>
</dbReference>
<dbReference type="Pfam" id="PF02579">
    <property type="entry name" value="Nitro_FeMo-Co"/>
    <property type="match status" value="1"/>
</dbReference>
<protein>
    <submittedName>
        <fullName evidence="2">Dinitrogenase iron-molybdenum cofactor biosynthesis protein</fullName>
    </submittedName>
</protein>
<dbReference type="CDD" id="cd00851">
    <property type="entry name" value="MTH1175"/>
    <property type="match status" value="1"/>
</dbReference>
<dbReference type="EMBL" id="QXXA01000017">
    <property type="protein sequence ID" value="NBI07998.1"/>
    <property type="molecule type" value="Genomic_DNA"/>
</dbReference>
<dbReference type="Proteomes" id="UP000467132">
    <property type="component" value="Unassembled WGS sequence"/>
</dbReference>
<organism evidence="2 3">
    <name type="scientific">Senegalia massiliensis</name>
    <dbReference type="NCBI Taxonomy" id="1720316"/>
    <lineage>
        <taxon>Bacteria</taxon>
        <taxon>Bacillati</taxon>
        <taxon>Bacillota</taxon>
        <taxon>Clostridia</taxon>
        <taxon>Eubacteriales</taxon>
        <taxon>Clostridiaceae</taxon>
        <taxon>Senegalia</taxon>
    </lineage>
</organism>
<evidence type="ECO:0000259" key="1">
    <source>
        <dbReference type="Pfam" id="PF02579"/>
    </source>
</evidence>
<name>A0A845R339_9CLOT</name>
<sequence>MKIAMPVSEKSIDSYINNTFGRANYFLIYDTESESSVFIDNTAAASQGGAGISAAQILVDQNIDSLITPRCGKNSAEVFENSNIKLYRSIAGAIKENIELLKEGKLNELTEIHAGFHGVGRNNNRGRGRR</sequence>
<dbReference type="SUPFAM" id="SSF53146">
    <property type="entry name" value="Nitrogenase accessory factor-like"/>
    <property type="match status" value="1"/>
</dbReference>
<dbReference type="Gene3D" id="3.30.420.130">
    <property type="entry name" value="Dinitrogenase iron-molybdenum cofactor biosynthesis domain"/>
    <property type="match status" value="1"/>
</dbReference>
<evidence type="ECO:0000313" key="3">
    <source>
        <dbReference type="Proteomes" id="UP000467132"/>
    </source>
</evidence>